<dbReference type="AlphaFoldDB" id="A0A7S3DB25"/>
<sequence>MPAVAKECSKIIATVQEFVSKCGAEAVDFFRRDVVWKALPSKLELRRNFLLLMKMERECKVSRRLLDEYDVRLAALKRMEIAWNRFHEFLNSREKGRTGYVKDNEGWSILFMSKDDLNVLLYVDSSTHSDGNPLPSIGIMRREVFDEDEDEDENEMQYRKEYQSEGEQESNDEEEEEEEASEKRRARVGDDDDSSEFAREREEKAREKRHRKVEVALIEEFTNLAIAFAFNTLYSHHP</sequence>
<dbReference type="EMBL" id="HBIB01022221">
    <property type="protein sequence ID" value="CAE0252260.1"/>
    <property type="molecule type" value="Transcribed_RNA"/>
</dbReference>
<protein>
    <submittedName>
        <fullName evidence="2">Uncharacterized protein</fullName>
    </submittedName>
</protein>
<feature type="region of interest" description="Disordered" evidence="1">
    <location>
        <begin position="132"/>
        <end position="212"/>
    </location>
</feature>
<organism evidence="2">
    <name type="scientific">Palpitomonas bilix</name>
    <dbReference type="NCBI Taxonomy" id="652834"/>
    <lineage>
        <taxon>Eukaryota</taxon>
        <taxon>Eukaryota incertae sedis</taxon>
    </lineage>
</organism>
<accession>A0A7S3DB25</accession>
<feature type="compositionally biased region" description="Acidic residues" evidence="1">
    <location>
        <begin position="145"/>
        <end position="155"/>
    </location>
</feature>
<name>A0A7S3DB25_9EUKA</name>
<reference evidence="2" key="1">
    <citation type="submission" date="2021-01" db="EMBL/GenBank/DDBJ databases">
        <authorList>
            <person name="Corre E."/>
            <person name="Pelletier E."/>
            <person name="Niang G."/>
            <person name="Scheremetjew M."/>
            <person name="Finn R."/>
            <person name="Kale V."/>
            <person name="Holt S."/>
            <person name="Cochrane G."/>
            <person name="Meng A."/>
            <person name="Brown T."/>
            <person name="Cohen L."/>
        </authorList>
    </citation>
    <scope>NUCLEOTIDE SEQUENCE</scope>
    <source>
        <strain evidence="2">NIES-2562</strain>
    </source>
</reference>
<proteinExistence type="predicted"/>
<evidence type="ECO:0000256" key="1">
    <source>
        <dbReference type="SAM" id="MobiDB-lite"/>
    </source>
</evidence>
<evidence type="ECO:0000313" key="2">
    <source>
        <dbReference type="EMBL" id="CAE0252260.1"/>
    </source>
</evidence>
<gene>
    <name evidence="2" type="ORF">PBIL07802_LOCUS14487</name>
</gene>
<feature type="compositionally biased region" description="Acidic residues" evidence="1">
    <location>
        <begin position="164"/>
        <end position="180"/>
    </location>
</feature>
<feature type="compositionally biased region" description="Basic and acidic residues" evidence="1">
    <location>
        <begin position="196"/>
        <end position="206"/>
    </location>
</feature>